<dbReference type="SMART" id="SM00409">
    <property type="entry name" value="IG"/>
    <property type="match status" value="8"/>
</dbReference>
<evidence type="ECO:0000259" key="17">
    <source>
        <dbReference type="PROSITE" id="PS50835"/>
    </source>
</evidence>
<evidence type="ECO:0000256" key="11">
    <source>
        <dbReference type="ARBA" id="ARBA00023157"/>
    </source>
</evidence>
<dbReference type="GO" id="GO:0005886">
    <property type="term" value="C:plasma membrane"/>
    <property type="evidence" value="ECO:0007669"/>
    <property type="project" value="UniProtKB-SubCell"/>
</dbReference>
<evidence type="ECO:0000256" key="15">
    <source>
        <dbReference type="SAM" id="Phobius"/>
    </source>
</evidence>
<evidence type="ECO:0000313" key="19">
    <source>
        <dbReference type="EMBL" id="ASU04347.1"/>
    </source>
</evidence>
<dbReference type="InterPro" id="IPR007110">
    <property type="entry name" value="Ig-like_dom"/>
</dbReference>
<dbReference type="FunFam" id="2.60.40.10:FF:000032">
    <property type="entry name" value="palladin isoform X1"/>
    <property type="match status" value="1"/>
</dbReference>
<evidence type="ECO:0000256" key="9">
    <source>
        <dbReference type="ARBA" id="ARBA00023018"/>
    </source>
</evidence>
<keyword evidence="5" id="KW-0677">Repeat</keyword>
<dbReference type="SMART" id="SM00408">
    <property type="entry name" value="IGc2"/>
    <property type="match status" value="7"/>
</dbReference>
<keyword evidence="8 15" id="KW-1133">Transmembrane helix</keyword>
<feature type="domain" description="Fibronectin type-III" evidence="18">
    <location>
        <begin position="897"/>
        <end position="994"/>
    </location>
</feature>
<evidence type="ECO:0000256" key="4">
    <source>
        <dbReference type="ARBA" id="ARBA00022729"/>
    </source>
</evidence>
<dbReference type="FunFam" id="2.60.40.10:FF:000120">
    <property type="entry name" value="Down syndrome cell adhesion molecule like 1"/>
    <property type="match status" value="1"/>
</dbReference>
<dbReference type="GO" id="GO:0009653">
    <property type="term" value="P:anatomical structure morphogenesis"/>
    <property type="evidence" value="ECO:0007669"/>
    <property type="project" value="UniProtKB-ARBA"/>
</dbReference>
<dbReference type="PANTHER" id="PTHR44170">
    <property type="entry name" value="PROTEIN SIDEKICK"/>
    <property type="match status" value="1"/>
</dbReference>
<feature type="chain" id="PRO_5022169519" evidence="16">
    <location>
        <begin position="20"/>
        <end position="1428"/>
    </location>
</feature>
<feature type="domain" description="Ig-like" evidence="17">
    <location>
        <begin position="415"/>
        <end position="508"/>
    </location>
</feature>
<keyword evidence="4 16" id="KW-0732">Signal</keyword>
<dbReference type="Pfam" id="PF00041">
    <property type="entry name" value="fn3"/>
    <property type="match status" value="3"/>
</dbReference>
<proteinExistence type="evidence at transcript level"/>
<dbReference type="InterPro" id="IPR013783">
    <property type="entry name" value="Ig-like_fold"/>
</dbReference>
<feature type="domain" description="Ig-like" evidence="17">
    <location>
        <begin position="699"/>
        <end position="792"/>
    </location>
</feature>
<dbReference type="FunFam" id="2.60.40.10:FF:000678">
    <property type="entry name" value="Down syndrome cell adhesion molecule-like protein Dscam2"/>
    <property type="match status" value="1"/>
</dbReference>
<dbReference type="SUPFAM" id="SSF48726">
    <property type="entry name" value="Immunoglobulin"/>
    <property type="match status" value="9"/>
</dbReference>
<evidence type="ECO:0000256" key="1">
    <source>
        <dbReference type="ARBA" id="ARBA00004251"/>
    </source>
</evidence>
<dbReference type="InterPro" id="IPR056754">
    <property type="entry name" value="DSCAM/DSCAML_C"/>
</dbReference>
<keyword evidence="9" id="KW-0770">Synapse</keyword>
<keyword evidence="10 15" id="KW-0472">Membrane</keyword>
<keyword evidence="2" id="KW-1003">Cell membrane</keyword>
<evidence type="ECO:0000256" key="2">
    <source>
        <dbReference type="ARBA" id="ARBA00022475"/>
    </source>
</evidence>
<feature type="domain" description="Ig-like" evidence="17">
    <location>
        <begin position="29"/>
        <end position="122"/>
    </location>
</feature>
<dbReference type="GO" id="GO:0045202">
    <property type="term" value="C:synapse"/>
    <property type="evidence" value="ECO:0007669"/>
    <property type="project" value="UniProtKB-SubCell"/>
</dbReference>
<dbReference type="PROSITE" id="PS50853">
    <property type="entry name" value="FN3"/>
    <property type="match status" value="4"/>
</dbReference>
<dbReference type="InterPro" id="IPR013098">
    <property type="entry name" value="Ig_I-set"/>
</dbReference>
<keyword evidence="7" id="KW-0524">Neurogenesis</keyword>
<protein>
    <submittedName>
        <fullName evidence="19">Dscam5</fullName>
    </submittedName>
</protein>
<dbReference type="FunFam" id="2.60.40.10:FF:000104">
    <property type="entry name" value="Down syndrome cell adhesion molecule b"/>
    <property type="match status" value="1"/>
</dbReference>
<comment type="subcellular location">
    <subcellularLocation>
        <location evidence="1">Cell membrane</location>
        <topology evidence="1">Single-pass type I membrane protein</topology>
    </subcellularLocation>
    <subcellularLocation>
        <location evidence="14">Synapse</location>
    </subcellularLocation>
</comment>
<sequence length="1428" mass="159386">MSHIYIFSFLLCLLALSLSNVGKKQMHGPSFVHEPPEHVFFSNATGFVISCSGQGTPQPTVSWYRYDGSPAISVAGLRQLRHDGTLVFFPFQASQYRQDIHATVYRCLLSNVVGVIRSRDVHVKAVVFQPFASHVSDHFVIRGNTAVIRCLYPTSIKDYVKVTLWMRDDGVTIGSPGLTGEKYVILPTGELLIRNINPADAIRGYKCQLLHQLTSQSIISSNAGKIIVREPLSPLPPTITEAKSLIRAKEGEKVYIPCISQSFPQSSYRWLKRDGVRLLPIQTSSQRILHGNEILVIQQAISDDNGVYICLANNSIGEERTETKLLISKPKIQKVDIGKHASLNCKIQGQPIHTINWYKDGYPIVLSNRISLISREEIQIYPVQREDKGMYQCFVGNDLESFQSIGEITIGEDAPTLIYTFREQTVQPGTSISLKCSAAGNPLPQVTWLVDNAAIPEAYHIRIGDYVSDERTVNSYVNISSLKIEDGGIYTCIAQNDVGSKLYSSKLNVYGSPFIKPMRNITVLDGQNIQISCPVSGYPIEKIYWERDGRTLPHNHRQRSFNNGTLVIQEVQKRNDGGRYTCIAEDNKGRSARRDVTMTIMAPPVLEPFFFPTDLTEGRRASVACVVSAGDLPIQIRWLKDGHPLSKDLRATITMATEFTSLLSVPSVSQHHNGNYTCIASNPAAYTNYTAVMVVRVPPKWSKEPNDKSVVMGQAVLFDCQAQGFPEPVIRWKKSGGDSETDFQVIISSQNIQILENGSLSIKESIKEDEGNYMCQANNDVGSGLSTVVSLKVHVPAHFQKKFHTETVRRGESVTLNCEAFGEKPITITWSRDGHSFNPEFEPRYVSEEQIRTSTNSVLFTIRIPSTSRRDSAVFTCTGENSYGKDDTNFQIVVQEPPDKISSVNVNAKTSRSITISWSLPYSGNSPLVKYTLEHKQTSDSWTSPGVEKIDGNENTYTLQGLAPQTSYHLRLIAENALGRSEPSDSITVITEAEAPSSAPRNVRVIATSSHTIQVQWKPPAKEDQHGIIEGYYVGYKMKEVNEVYTYKTSVAAPGNNQECELSNLRRNTKYSIIVQAFNSKGTGPKSEEIVTQTLEYDAPKSPALEFVSSSSSSIYLAWKPLNTDDNPVSGYIIYHKSDVKEWEEIQLPEDRTSYTFKTLRCGMKYQFYLVAYNNAGRGEPSDVISARTEGKAPISPDKKSLLTINSTSVMIHLISWQSGGCPINFFVIQYKPRVQKEWILLSNNVLIEQKVVIITDLMPATWYVLLMTAHNDAGSTEAEFIFATLTITGATVPPLSSQHDKNQFYQQLKIIIPVVCTTIVLVLIATITCVILMRRCQISSAPTVQQEDHRTESEVPKPTDTVPLSVWEKRQARLGHSREQLYFPSPYATSRISMYSADGDPEPAPHSGWRGEHTYDVPFLPRQVTRL</sequence>
<dbReference type="FunFam" id="2.60.40.10:FF:000719">
    <property type="entry name" value="nephrin isoform X1"/>
    <property type="match status" value="1"/>
</dbReference>
<evidence type="ECO:0000259" key="18">
    <source>
        <dbReference type="PROSITE" id="PS50853"/>
    </source>
</evidence>
<feature type="domain" description="Ig-like" evidence="17">
    <location>
        <begin position="237"/>
        <end position="328"/>
    </location>
</feature>
<accession>A0A510A7E9</accession>
<feature type="domain" description="Ig-like" evidence="17">
    <location>
        <begin position="796"/>
        <end position="893"/>
    </location>
</feature>
<dbReference type="InterPro" id="IPR003599">
    <property type="entry name" value="Ig_sub"/>
</dbReference>
<dbReference type="InterPro" id="IPR036179">
    <property type="entry name" value="Ig-like_dom_sf"/>
</dbReference>
<dbReference type="InterPro" id="IPR003961">
    <property type="entry name" value="FN3_dom"/>
</dbReference>
<dbReference type="CDD" id="cd20956">
    <property type="entry name" value="IgI_4_Dscam"/>
    <property type="match status" value="1"/>
</dbReference>
<dbReference type="SMART" id="SM00060">
    <property type="entry name" value="FN3"/>
    <property type="match status" value="4"/>
</dbReference>
<dbReference type="Pfam" id="PF13927">
    <property type="entry name" value="Ig_3"/>
    <property type="match status" value="3"/>
</dbReference>
<evidence type="ECO:0000256" key="5">
    <source>
        <dbReference type="ARBA" id="ARBA00022737"/>
    </source>
</evidence>
<dbReference type="GO" id="GO:0098609">
    <property type="term" value="P:cell-cell adhesion"/>
    <property type="evidence" value="ECO:0007669"/>
    <property type="project" value="TreeGrafter"/>
</dbReference>
<evidence type="ECO:0000256" key="12">
    <source>
        <dbReference type="ARBA" id="ARBA00023180"/>
    </source>
</evidence>
<dbReference type="SUPFAM" id="SSF49265">
    <property type="entry name" value="Fibronectin type III"/>
    <property type="match status" value="2"/>
</dbReference>
<dbReference type="FunFam" id="2.60.40.10:FF:000017">
    <property type="entry name" value="Down syndrome cell adhesion molecule b"/>
    <property type="match status" value="1"/>
</dbReference>
<dbReference type="InterPro" id="IPR003598">
    <property type="entry name" value="Ig_sub2"/>
</dbReference>
<dbReference type="CDD" id="cd00096">
    <property type="entry name" value="Ig"/>
    <property type="match status" value="1"/>
</dbReference>
<name>A0A510A7E9_OLIMR</name>
<dbReference type="EMBL" id="KX555556">
    <property type="protein sequence ID" value="ASU04347.1"/>
    <property type="molecule type" value="mRNA"/>
</dbReference>
<dbReference type="CDD" id="cd00063">
    <property type="entry name" value="FN3"/>
    <property type="match status" value="4"/>
</dbReference>
<feature type="domain" description="Ig-like" evidence="17">
    <location>
        <begin position="338"/>
        <end position="409"/>
    </location>
</feature>
<dbReference type="FunFam" id="2.60.40.10:FF:000333">
    <property type="entry name" value="Down syndrome cell adhesion molecule"/>
    <property type="match status" value="1"/>
</dbReference>
<feature type="domain" description="Fibronectin type-III" evidence="18">
    <location>
        <begin position="1099"/>
        <end position="1192"/>
    </location>
</feature>
<feature type="transmembrane region" description="Helical" evidence="15">
    <location>
        <begin position="1311"/>
        <end position="1334"/>
    </location>
</feature>
<organism evidence="19">
    <name type="scientific">Olivierus martensii</name>
    <name type="common">Manchurian scorpion</name>
    <name type="synonym">Mesobuthus martensii</name>
    <dbReference type="NCBI Taxonomy" id="34649"/>
    <lineage>
        <taxon>Eukaryota</taxon>
        <taxon>Metazoa</taxon>
        <taxon>Ecdysozoa</taxon>
        <taxon>Arthropoda</taxon>
        <taxon>Chelicerata</taxon>
        <taxon>Arachnida</taxon>
        <taxon>Scorpiones</taxon>
        <taxon>Buthida</taxon>
        <taxon>Buthoidea</taxon>
        <taxon>Buthidae</taxon>
        <taxon>Olivierus</taxon>
    </lineage>
</organism>
<keyword evidence="3 15" id="KW-0812">Transmembrane</keyword>
<dbReference type="CDD" id="cd20958">
    <property type="entry name" value="IgI_5_Dscam"/>
    <property type="match status" value="1"/>
</dbReference>
<feature type="domain" description="Fibronectin type-III" evidence="18">
    <location>
        <begin position="999"/>
        <end position="1097"/>
    </location>
</feature>
<evidence type="ECO:0000256" key="16">
    <source>
        <dbReference type="SAM" id="SignalP"/>
    </source>
</evidence>
<dbReference type="Pfam" id="PF07679">
    <property type="entry name" value="I-set"/>
    <property type="match status" value="4"/>
</dbReference>
<dbReference type="Pfam" id="PF25059">
    <property type="entry name" value="FN3_DSCAM-DSCAML_C"/>
    <property type="match status" value="1"/>
</dbReference>
<reference evidence="19" key="1">
    <citation type="submission" date="2016-07" db="EMBL/GenBank/DDBJ databases">
        <title>Cloning of Dscam genes from the insect species.</title>
        <authorList>
            <person name="Cao G."/>
            <person name="Jin Y."/>
        </authorList>
    </citation>
    <scope>NUCLEOTIDE SEQUENCE</scope>
</reference>
<keyword evidence="11" id="KW-1015">Disulfide bond</keyword>
<feature type="domain" description="Fibronectin type-III" evidence="18">
    <location>
        <begin position="1196"/>
        <end position="1295"/>
    </location>
</feature>
<dbReference type="Gene3D" id="2.60.40.10">
    <property type="entry name" value="Immunoglobulins"/>
    <property type="match status" value="13"/>
</dbReference>
<evidence type="ECO:0000256" key="3">
    <source>
        <dbReference type="ARBA" id="ARBA00022692"/>
    </source>
</evidence>
<evidence type="ECO:0000256" key="7">
    <source>
        <dbReference type="ARBA" id="ARBA00022902"/>
    </source>
</evidence>
<evidence type="ECO:0000256" key="6">
    <source>
        <dbReference type="ARBA" id="ARBA00022889"/>
    </source>
</evidence>
<dbReference type="GO" id="GO:0007399">
    <property type="term" value="P:nervous system development"/>
    <property type="evidence" value="ECO:0007669"/>
    <property type="project" value="UniProtKB-KW"/>
</dbReference>
<dbReference type="GO" id="GO:0030154">
    <property type="term" value="P:cell differentiation"/>
    <property type="evidence" value="ECO:0007669"/>
    <property type="project" value="UniProtKB-ARBA"/>
</dbReference>
<keyword evidence="13" id="KW-0393">Immunoglobulin domain</keyword>
<feature type="signal peptide" evidence="16">
    <location>
        <begin position="1"/>
        <end position="19"/>
    </location>
</feature>
<keyword evidence="12" id="KW-0325">Glycoprotein</keyword>
<feature type="domain" description="Ig-like" evidence="17">
    <location>
        <begin position="513"/>
        <end position="597"/>
    </location>
</feature>
<dbReference type="PANTHER" id="PTHR44170:SF6">
    <property type="entry name" value="CONTACTIN"/>
    <property type="match status" value="1"/>
</dbReference>
<keyword evidence="6" id="KW-0130">Cell adhesion</keyword>
<dbReference type="PROSITE" id="PS50835">
    <property type="entry name" value="IG_LIKE"/>
    <property type="match status" value="8"/>
</dbReference>
<evidence type="ECO:0000256" key="10">
    <source>
        <dbReference type="ARBA" id="ARBA00023136"/>
    </source>
</evidence>
<evidence type="ECO:0000256" key="14">
    <source>
        <dbReference type="ARBA" id="ARBA00034103"/>
    </source>
</evidence>
<evidence type="ECO:0000256" key="13">
    <source>
        <dbReference type="ARBA" id="ARBA00023319"/>
    </source>
</evidence>
<evidence type="ECO:0000256" key="8">
    <source>
        <dbReference type="ARBA" id="ARBA00022989"/>
    </source>
</evidence>
<feature type="domain" description="Ig-like" evidence="17">
    <location>
        <begin position="603"/>
        <end position="690"/>
    </location>
</feature>
<dbReference type="FunFam" id="2.60.40.10:FF:000005">
    <property type="entry name" value="Neuronal cell adhesion molecule"/>
    <property type="match status" value="1"/>
</dbReference>
<dbReference type="InterPro" id="IPR036116">
    <property type="entry name" value="FN3_sf"/>
</dbReference>